<keyword evidence="3" id="KW-0614">Plasmid</keyword>
<dbReference type="InterPro" id="IPR009061">
    <property type="entry name" value="DNA-bd_dom_put_sf"/>
</dbReference>
<dbReference type="AlphaFoldDB" id="A0AAU7UGS2"/>
<feature type="domain" description="HTH merR-type" evidence="2">
    <location>
        <begin position="41"/>
        <end position="94"/>
    </location>
</feature>
<dbReference type="InterPro" id="IPR000551">
    <property type="entry name" value="MerR-type_HTH_dom"/>
</dbReference>
<reference evidence="3" key="1">
    <citation type="submission" date="2024-06" db="EMBL/GenBank/DDBJ databases">
        <title>Draft Genome Sequence of Deinococcus sonorensis Type Strain KR-87, a Biofilm Producing Representative of the Genus Deinococcus.</title>
        <authorList>
            <person name="Boren L.S."/>
            <person name="Grosso R.A."/>
            <person name="Hugenberg-Cox A.N."/>
            <person name="Hill J.T.E."/>
            <person name="Albert C.M."/>
            <person name="Tuohy J.M."/>
        </authorList>
    </citation>
    <scope>NUCLEOTIDE SEQUENCE</scope>
    <source>
        <strain evidence="3">KR-87</strain>
        <plasmid evidence="3">pDson02</plasmid>
    </source>
</reference>
<dbReference type="RefSeq" id="WP_350245498.1">
    <property type="nucleotide sequence ID" value="NZ_CP158300.1"/>
</dbReference>
<dbReference type="SUPFAM" id="SSF46955">
    <property type="entry name" value="Putative DNA-binding domain"/>
    <property type="match status" value="1"/>
</dbReference>
<dbReference type="EMBL" id="CP158300">
    <property type="protein sequence ID" value="XBV87348.1"/>
    <property type="molecule type" value="Genomic_DNA"/>
</dbReference>
<dbReference type="GO" id="GO:0003677">
    <property type="term" value="F:DNA binding"/>
    <property type="evidence" value="ECO:0007669"/>
    <property type="project" value="InterPro"/>
</dbReference>
<dbReference type="KEGG" id="dsc:ABOD76_21905"/>
<evidence type="ECO:0000259" key="2">
    <source>
        <dbReference type="Pfam" id="PF13411"/>
    </source>
</evidence>
<sequence length="213" mass="23170">MSGQPLPTSWSGALDELAALANTLLPQYLPLDRSGRTQDAINPRLIRHYTTLGLLDEPAKQGREARYSQRHLLQLLALRRLMGEGLTAQALHGTLTTRTDDELRALLSGQSELTLQASNPALAYLKQLRSQAEPPAAVSAPMFSSAPPPAPRAAPASPDIQPSPPERYTRLALAPGLELHVSRHARLPRTAAEQDALYQALLQALATFRRDTP</sequence>
<evidence type="ECO:0000313" key="3">
    <source>
        <dbReference type="EMBL" id="XBV87348.1"/>
    </source>
</evidence>
<dbReference type="Gene3D" id="1.10.1660.10">
    <property type="match status" value="1"/>
</dbReference>
<gene>
    <name evidence="3" type="ORF">ABOD76_21905</name>
</gene>
<protein>
    <submittedName>
        <fullName evidence="3">MerR family transcriptional regulator</fullName>
    </submittedName>
</protein>
<accession>A0AAU7UGS2</accession>
<dbReference type="Pfam" id="PF13411">
    <property type="entry name" value="MerR_1"/>
    <property type="match status" value="1"/>
</dbReference>
<feature type="compositionally biased region" description="Low complexity" evidence="1">
    <location>
        <begin position="136"/>
        <end position="145"/>
    </location>
</feature>
<feature type="region of interest" description="Disordered" evidence="1">
    <location>
        <begin position="136"/>
        <end position="167"/>
    </location>
</feature>
<proteinExistence type="predicted"/>
<dbReference type="GO" id="GO:0006355">
    <property type="term" value="P:regulation of DNA-templated transcription"/>
    <property type="evidence" value="ECO:0007669"/>
    <property type="project" value="InterPro"/>
</dbReference>
<geneLocation type="plasmid" evidence="3">
    <name>pDson02</name>
</geneLocation>
<organism evidence="3">
    <name type="scientific">Deinococcus sonorensis KR-87</name>
    <dbReference type="NCBI Taxonomy" id="694439"/>
    <lineage>
        <taxon>Bacteria</taxon>
        <taxon>Thermotogati</taxon>
        <taxon>Deinococcota</taxon>
        <taxon>Deinococci</taxon>
        <taxon>Deinococcales</taxon>
        <taxon>Deinococcaceae</taxon>
        <taxon>Deinococcus</taxon>
    </lineage>
</organism>
<name>A0AAU7UGS2_9DEIO</name>
<evidence type="ECO:0000256" key="1">
    <source>
        <dbReference type="SAM" id="MobiDB-lite"/>
    </source>
</evidence>